<dbReference type="EMBL" id="JAEUBD010001468">
    <property type="protein sequence ID" value="KAH3660913.1"/>
    <property type="molecule type" value="Genomic_DNA"/>
</dbReference>
<accession>A0A9P8NW10</accession>
<evidence type="ECO:0000313" key="1">
    <source>
        <dbReference type="EMBL" id="KAH3660913.1"/>
    </source>
</evidence>
<dbReference type="AlphaFoldDB" id="A0A9P8NW10"/>
<reference evidence="1" key="1">
    <citation type="journal article" date="2021" name="Open Biol.">
        <title>Shared evolutionary footprints suggest mitochondrial oxidative damage underlies multiple complex I losses in fungi.</title>
        <authorList>
            <person name="Schikora-Tamarit M.A."/>
            <person name="Marcet-Houben M."/>
            <person name="Nosek J."/>
            <person name="Gabaldon T."/>
        </authorList>
    </citation>
    <scope>NUCLEOTIDE SEQUENCE</scope>
    <source>
        <strain evidence="1">NCAIM Y.01608</strain>
    </source>
</reference>
<name>A0A9P8NW10_9ASCO</name>
<proteinExistence type="predicted"/>
<reference evidence="1" key="2">
    <citation type="submission" date="2021-01" db="EMBL/GenBank/DDBJ databases">
        <authorList>
            <person name="Schikora-Tamarit M.A."/>
        </authorList>
    </citation>
    <scope>NUCLEOTIDE SEQUENCE</scope>
    <source>
        <strain evidence="1">NCAIM Y.01608</strain>
    </source>
</reference>
<gene>
    <name evidence="1" type="ORF">OGATHE_005245</name>
</gene>
<protein>
    <submittedName>
        <fullName evidence="1">Uncharacterized protein</fullName>
    </submittedName>
</protein>
<keyword evidence="2" id="KW-1185">Reference proteome</keyword>
<dbReference type="Proteomes" id="UP000788993">
    <property type="component" value="Unassembled WGS sequence"/>
</dbReference>
<organism evidence="1 2">
    <name type="scientific">Ogataea polymorpha</name>
    <dbReference type="NCBI Taxonomy" id="460523"/>
    <lineage>
        <taxon>Eukaryota</taxon>
        <taxon>Fungi</taxon>
        <taxon>Dikarya</taxon>
        <taxon>Ascomycota</taxon>
        <taxon>Saccharomycotina</taxon>
        <taxon>Pichiomycetes</taxon>
        <taxon>Pichiales</taxon>
        <taxon>Pichiaceae</taxon>
        <taxon>Ogataea</taxon>
    </lineage>
</organism>
<sequence>MLVLEELTPIVAGELVTEDSSMVVAAFAVELRGFKILDKLQVEETAIIGLDGEETEYDVSAFDATLEDVVAAFTWELVEYSEILCEEMLVLIPEMLSELNDEVSGYVFSVLDAPKCDDSGSAADELESVVLDKREVVVAAFPVKELDGVPVDKLLLKFAVSVETVSSLVGDEVHDDDPVDVFSGNDALGVGPDISELGEILDGSGESVSGSLEEVGGSGCGTAPDSLVSLVEWRASGEDDAEIEGVSGNSVSELEDSGFVEEGRGESVSDAVDSVPLADDDKEVSLETVVEVVLSATLKRKSGLLDVLREFVAEADEELYCSAVPSDDAVVDEVELVASGSLRLSLDESPRESVEETYEEASAEDSDCCCEFVA</sequence>
<comment type="caution">
    <text evidence="1">The sequence shown here is derived from an EMBL/GenBank/DDBJ whole genome shotgun (WGS) entry which is preliminary data.</text>
</comment>
<evidence type="ECO:0000313" key="2">
    <source>
        <dbReference type="Proteomes" id="UP000788993"/>
    </source>
</evidence>